<comment type="caution">
    <text evidence="1">The sequence shown here is derived from an EMBL/GenBank/DDBJ whole genome shotgun (WGS) entry which is preliminary data.</text>
</comment>
<sequence>MTQEFERRFLSALEPAPEQKGDGIFCWKAFDRDTFEYYLRFIGDRGCKIHYTTSRRSDPREIPSFLSEFTSSQLDAVNDANPIGLFPNIALRDTTFDLGVLVHSSLINGSLTEKTDALGEHMYTVFPAYRCEFPLVEPSYQADLRLQRVIEWADWSRAPAPALRARFSLTSGIRSADGGEMHLLRFDELTPVMGDAVDVGGTIDVENFEGKRARLKYTGDECEIELENFRRTIAGSESPCWLQAFLVKGVIAVDM</sequence>
<dbReference type="AlphaFoldDB" id="A0AAE8NBX5"/>
<accession>A0AAE8NBX5</accession>
<proteinExistence type="predicted"/>
<organism evidence="1 2">
    <name type="scientific">Burkholderia cepacia</name>
    <name type="common">Pseudomonas cepacia</name>
    <dbReference type="NCBI Taxonomy" id="292"/>
    <lineage>
        <taxon>Bacteria</taxon>
        <taxon>Pseudomonadati</taxon>
        <taxon>Pseudomonadota</taxon>
        <taxon>Betaproteobacteria</taxon>
        <taxon>Burkholderiales</taxon>
        <taxon>Burkholderiaceae</taxon>
        <taxon>Burkholderia</taxon>
        <taxon>Burkholderia cepacia complex</taxon>
    </lineage>
</organism>
<reference evidence="1 2" key="1">
    <citation type="submission" date="2018-06" db="EMBL/GenBank/DDBJ databases">
        <authorList>
            <consortium name="Pathogen Informatics"/>
            <person name="Doyle S."/>
        </authorList>
    </citation>
    <scope>NUCLEOTIDE SEQUENCE [LARGE SCALE GENOMIC DNA]</scope>
    <source>
        <strain evidence="1 2">NCTC10661</strain>
    </source>
</reference>
<name>A0AAE8NBX5_BURCE</name>
<evidence type="ECO:0000313" key="2">
    <source>
        <dbReference type="Proteomes" id="UP000250416"/>
    </source>
</evidence>
<protein>
    <submittedName>
        <fullName evidence="1">Uncharacterized protein</fullName>
    </submittedName>
</protein>
<dbReference type="RefSeq" id="WP_060220463.1">
    <property type="nucleotide sequence ID" value="NZ_CADEUP010000002.1"/>
</dbReference>
<dbReference type="Proteomes" id="UP000250416">
    <property type="component" value="Unassembled WGS sequence"/>
</dbReference>
<evidence type="ECO:0000313" key="1">
    <source>
        <dbReference type="EMBL" id="SPV16493.1"/>
    </source>
</evidence>
<gene>
    <name evidence="1" type="ORF">NCTC10661_01431</name>
</gene>
<dbReference type="EMBL" id="UARD01000005">
    <property type="protein sequence ID" value="SPV16493.1"/>
    <property type="molecule type" value="Genomic_DNA"/>
</dbReference>